<evidence type="ECO:0000313" key="2">
    <source>
        <dbReference type="EMBL" id="KAH7096073.1"/>
    </source>
</evidence>
<evidence type="ECO:0000256" key="1">
    <source>
        <dbReference type="SAM" id="Phobius"/>
    </source>
</evidence>
<keyword evidence="1" id="KW-0812">Transmembrane</keyword>
<gene>
    <name evidence="2" type="ORF">FB567DRAFT_48644</name>
</gene>
<proteinExistence type="predicted"/>
<protein>
    <submittedName>
        <fullName evidence="2">Uncharacterized protein</fullName>
    </submittedName>
</protein>
<dbReference type="EMBL" id="JAGMVJ010000001">
    <property type="protein sequence ID" value="KAH7096073.1"/>
    <property type="molecule type" value="Genomic_DNA"/>
</dbReference>
<sequence length="410" mass="46498">MFTNQIVPLALLLAALPAISYLAIFQLLSLYEIGDIPISIPNYAIAGVIYADWCERQGFWICSKGTAAGAGAVFAVIASNATGPFALIYVLLTGFRMMSEFWRVWIKDEWPSMSDEPSGWFAVPPGAKKSPAGSILFGLPESPDQLLLGPKFKISREELTDAVKAEQEELSRHPEMQNVFLSRPVGLDKKTHYVLVIGDRKYELRLHGGDQNPNVEKEKDEPELRYNTDLVAIHTCEPKARERPLDTIHKRRLFNPKTQVYAKNDFDVLLVGWTTATAEEIDHICTNTMGKWVYRHFLNTSTSGNCQNFVRIVADQICRQDPLAPYAPSSPSQDCDAATQRYHASNWDWFMHDVYGPIQQAQYNRRRANFWAESYVPLSVVRLRSPLEAGNEIIRFMGRLQQWTSCNSLY</sequence>
<name>A0A8K0RIN6_9PLEO</name>
<evidence type="ECO:0000313" key="3">
    <source>
        <dbReference type="Proteomes" id="UP000813461"/>
    </source>
</evidence>
<reference evidence="2" key="1">
    <citation type="journal article" date="2021" name="Nat. Commun.">
        <title>Genetic determinants of endophytism in the Arabidopsis root mycobiome.</title>
        <authorList>
            <person name="Mesny F."/>
            <person name="Miyauchi S."/>
            <person name="Thiergart T."/>
            <person name="Pickel B."/>
            <person name="Atanasova L."/>
            <person name="Karlsson M."/>
            <person name="Huettel B."/>
            <person name="Barry K.W."/>
            <person name="Haridas S."/>
            <person name="Chen C."/>
            <person name="Bauer D."/>
            <person name="Andreopoulos W."/>
            <person name="Pangilinan J."/>
            <person name="LaButti K."/>
            <person name="Riley R."/>
            <person name="Lipzen A."/>
            <person name="Clum A."/>
            <person name="Drula E."/>
            <person name="Henrissat B."/>
            <person name="Kohler A."/>
            <person name="Grigoriev I.V."/>
            <person name="Martin F.M."/>
            <person name="Hacquard S."/>
        </authorList>
    </citation>
    <scope>NUCLEOTIDE SEQUENCE</scope>
    <source>
        <strain evidence="2">MPI-SDFR-AT-0120</strain>
    </source>
</reference>
<dbReference type="Proteomes" id="UP000813461">
    <property type="component" value="Unassembled WGS sequence"/>
</dbReference>
<comment type="caution">
    <text evidence="2">The sequence shown here is derived from an EMBL/GenBank/DDBJ whole genome shotgun (WGS) entry which is preliminary data.</text>
</comment>
<dbReference type="AlphaFoldDB" id="A0A8K0RIN6"/>
<organism evidence="2 3">
    <name type="scientific">Paraphoma chrysanthemicola</name>
    <dbReference type="NCBI Taxonomy" id="798071"/>
    <lineage>
        <taxon>Eukaryota</taxon>
        <taxon>Fungi</taxon>
        <taxon>Dikarya</taxon>
        <taxon>Ascomycota</taxon>
        <taxon>Pezizomycotina</taxon>
        <taxon>Dothideomycetes</taxon>
        <taxon>Pleosporomycetidae</taxon>
        <taxon>Pleosporales</taxon>
        <taxon>Pleosporineae</taxon>
        <taxon>Phaeosphaeriaceae</taxon>
        <taxon>Paraphoma</taxon>
    </lineage>
</organism>
<accession>A0A8K0RIN6</accession>
<keyword evidence="1" id="KW-0472">Membrane</keyword>
<keyword evidence="3" id="KW-1185">Reference proteome</keyword>
<keyword evidence="1" id="KW-1133">Transmembrane helix</keyword>
<feature type="transmembrane region" description="Helical" evidence="1">
    <location>
        <begin position="67"/>
        <end position="92"/>
    </location>
</feature>